<proteinExistence type="predicted"/>
<gene>
    <name evidence="1" type="ORF">EVJ58_g713</name>
</gene>
<comment type="caution">
    <text evidence="1">The sequence shown here is derived from an EMBL/GenBank/DDBJ whole genome shotgun (WGS) entry which is preliminary data.</text>
</comment>
<dbReference type="Proteomes" id="UP000298390">
    <property type="component" value="Unassembled WGS sequence"/>
</dbReference>
<dbReference type="STRING" id="34475.A0A4Y9Z2U3"/>
<reference evidence="1 2" key="1">
    <citation type="submission" date="2019-01" db="EMBL/GenBank/DDBJ databases">
        <title>Genome sequencing of the rare red list fungi Fomitopsis rosea.</title>
        <authorList>
            <person name="Buettner E."/>
            <person name="Kellner H."/>
        </authorList>
    </citation>
    <scope>NUCLEOTIDE SEQUENCE [LARGE SCALE GENOMIC DNA]</scope>
    <source>
        <strain evidence="1 2">DSM 105464</strain>
    </source>
</reference>
<name>A0A4Y9Z2U3_9APHY</name>
<accession>A0A4Y9Z2U3</accession>
<dbReference type="EMBL" id="SEKV01000020">
    <property type="protein sequence ID" value="TFY68924.1"/>
    <property type="molecule type" value="Genomic_DNA"/>
</dbReference>
<dbReference type="AlphaFoldDB" id="A0A4Y9Z2U3"/>
<protein>
    <submittedName>
        <fullName evidence="1">Uncharacterized protein</fullName>
    </submittedName>
</protein>
<sequence>MFVSYLPANSCCSNLTRAMSMQLMHANVLEQVQHQTHTETDISPEIDRYLNPEMTESATQAQLQQLYHQIAERDQCIAALEARSGGSDVRAALTERVKVKEPGRFKGDPAKLETFLYDIDNYLVAAGYEKVPDSQKIALLLSYLDRESTQTANWLLHQTLDTQATAEGK</sequence>
<evidence type="ECO:0000313" key="1">
    <source>
        <dbReference type="EMBL" id="TFY68924.1"/>
    </source>
</evidence>
<organism evidence="1 2">
    <name type="scientific">Rhodofomes roseus</name>
    <dbReference type="NCBI Taxonomy" id="34475"/>
    <lineage>
        <taxon>Eukaryota</taxon>
        <taxon>Fungi</taxon>
        <taxon>Dikarya</taxon>
        <taxon>Basidiomycota</taxon>
        <taxon>Agaricomycotina</taxon>
        <taxon>Agaricomycetes</taxon>
        <taxon>Polyporales</taxon>
        <taxon>Rhodofomes</taxon>
    </lineage>
</organism>
<evidence type="ECO:0000313" key="2">
    <source>
        <dbReference type="Proteomes" id="UP000298390"/>
    </source>
</evidence>